<organism evidence="2 3">
    <name type="scientific">Candidatus Nitrotoga arctica</name>
    <dbReference type="NCBI Taxonomy" id="453162"/>
    <lineage>
        <taxon>Bacteria</taxon>
        <taxon>Pseudomonadati</taxon>
        <taxon>Pseudomonadota</taxon>
        <taxon>Betaproteobacteria</taxon>
        <taxon>Nitrosomonadales</taxon>
        <taxon>Gallionellaceae</taxon>
        <taxon>Candidatus Nitrotoga</taxon>
    </lineage>
</organism>
<accession>A0ABM8YV32</accession>
<proteinExistence type="predicted"/>
<dbReference type="InterPro" id="IPR007312">
    <property type="entry name" value="Phosphoesterase"/>
</dbReference>
<dbReference type="RefSeq" id="WP_239795413.1">
    <property type="nucleotide sequence ID" value="NZ_OU912926.1"/>
</dbReference>
<dbReference type="Proteomes" id="UP000839052">
    <property type="component" value="Chromosome"/>
</dbReference>
<evidence type="ECO:0000256" key="1">
    <source>
        <dbReference type="ARBA" id="ARBA00022801"/>
    </source>
</evidence>
<name>A0ABM8YV32_9PROT</name>
<sequence length="145" mass="16568">MQSDKTLHRNHAAYLRSFFQFKRIYLYADLRAGKMPNFSFIAPNQCHDMHGTGNSGALCAYEPNPTLVQMGDASVQERVTEIKKSDAWRDGKNAIVVLWDENSAFFQTRSLPLLRSIMAQWVYRAADCQTQVDRGSGGELWLPFF</sequence>
<keyword evidence="3" id="KW-1185">Reference proteome</keyword>
<protein>
    <submittedName>
        <fullName evidence="2">Uncharacterized protein</fullName>
    </submittedName>
</protein>
<evidence type="ECO:0000313" key="3">
    <source>
        <dbReference type="Proteomes" id="UP000839052"/>
    </source>
</evidence>
<keyword evidence="1" id="KW-0378">Hydrolase</keyword>
<dbReference type="EMBL" id="OU912926">
    <property type="protein sequence ID" value="CAG9931304.1"/>
    <property type="molecule type" value="Genomic_DNA"/>
</dbReference>
<reference evidence="2 3" key="1">
    <citation type="submission" date="2021-10" db="EMBL/GenBank/DDBJ databases">
        <authorList>
            <person name="Koch H."/>
        </authorList>
    </citation>
    <scope>NUCLEOTIDE SEQUENCE [LARGE SCALE GENOMIC DNA]</scope>
    <source>
        <strain evidence="2">6680</strain>
    </source>
</reference>
<evidence type="ECO:0000313" key="2">
    <source>
        <dbReference type="EMBL" id="CAG9931304.1"/>
    </source>
</evidence>
<gene>
    <name evidence="2" type="ORF">NTG6680_0051</name>
</gene>
<dbReference type="Pfam" id="PF04185">
    <property type="entry name" value="Phosphoesterase"/>
    <property type="match status" value="1"/>
</dbReference>